<keyword evidence="1" id="KW-0732">Signal</keyword>
<gene>
    <name evidence="2" type="ORF">SAMN04488134_108118</name>
</gene>
<evidence type="ECO:0000256" key="1">
    <source>
        <dbReference type="SAM" id="SignalP"/>
    </source>
</evidence>
<sequence>MFKKVLLTIGLIASVIVFIGCQQAAEGGDLFFYTQTADEIANWTSMVTPGGGEGSVELGDDVAIIKAAEDGWGGVQSEEVSIDLTKDPMFFVRVKEANDGFMWGAKFVPNSPAIDEHAWGVYLIEDNDFKWNNYAAVELKDKLGEDFISLYGEEIEGVLWIYATGGPEAEVEISEVKMLNQE</sequence>
<name>A0A1H8QCX5_9BACI</name>
<feature type="chain" id="PRO_5011514273" evidence="1">
    <location>
        <begin position="25"/>
        <end position="182"/>
    </location>
</feature>
<dbReference type="RefSeq" id="WP_091498462.1">
    <property type="nucleotide sequence ID" value="NZ_FODJ01000008.1"/>
</dbReference>
<evidence type="ECO:0000313" key="3">
    <source>
        <dbReference type="Proteomes" id="UP000199300"/>
    </source>
</evidence>
<evidence type="ECO:0000313" key="2">
    <source>
        <dbReference type="EMBL" id="SEO51858.1"/>
    </source>
</evidence>
<proteinExistence type="predicted"/>
<keyword evidence="3" id="KW-1185">Reference proteome</keyword>
<protein>
    <submittedName>
        <fullName evidence="2">Uncharacterized protein</fullName>
    </submittedName>
</protein>
<dbReference type="STRING" id="872970.SAMN04488134_108118"/>
<dbReference type="AlphaFoldDB" id="A0A1H8QCX5"/>
<dbReference type="Proteomes" id="UP000199300">
    <property type="component" value="Unassembled WGS sequence"/>
</dbReference>
<dbReference type="EMBL" id="FODJ01000008">
    <property type="protein sequence ID" value="SEO51858.1"/>
    <property type="molecule type" value="Genomic_DNA"/>
</dbReference>
<accession>A0A1H8QCX5</accession>
<feature type="signal peptide" evidence="1">
    <location>
        <begin position="1"/>
        <end position="24"/>
    </location>
</feature>
<organism evidence="2 3">
    <name type="scientific">Amphibacillus marinus</name>
    <dbReference type="NCBI Taxonomy" id="872970"/>
    <lineage>
        <taxon>Bacteria</taxon>
        <taxon>Bacillati</taxon>
        <taxon>Bacillota</taxon>
        <taxon>Bacilli</taxon>
        <taxon>Bacillales</taxon>
        <taxon>Bacillaceae</taxon>
        <taxon>Amphibacillus</taxon>
    </lineage>
</organism>
<dbReference type="PROSITE" id="PS51257">
    <property type="entry name" value="PROKAR_LIPOPROTEIN"/>
    <property type="match status" value="1"/>
</dbReference>
<dbReference type="OrthoDB" id="9966577at2"/>
<reference evidence="2 3" key="1">
    <citation type="submission" date="2016-10" db="EMBL/GenBank/DDBJ databases">
        <authorList>
            <person name="de Groot N.N."/>
        </authorList>
    </citation>
    <scope>NUCLEOTIDE SEQUENCE [LARGE SCALE GENOMIC DNA]</scope>
    <source>
        <strain evidence="2 3">CGMCC 1.10434</strain>
    </source>
</reference>